<dbReference type="Gene3D" id="3.50.50.60">
    <property type="entry name" value="FAD/NAD(P)-binding domain"/>
    <property type="match status" value="1"/>
</dbReference>
<dbReference type="PANTHER" id="PTHR47469:SF2">
    <property type="entry name" value="OS06G0597600 PROTEIN"/>
    <property type="match status" value="1"/>
</dbReference>
<reference evidence="6" key="1">
    <citation type="submission" date="2023-08" db="EMBL/GenBank/DDBJ databases">
        <title>Black Yeasts Isolated from many extreme environments.</title>
        <authorList>
            <person name="Coleine C."/>
            <person name="Stajich J.E."/>
            <person name="Selbmann L."/>
        </authorList>
    </citation>
    <scope>NUCLEOTIDE SEQUENCE</scope>
    <source>
        <strain evidence="6">CCFEE 5810</strain>
    </source>
</reference>
<evidence type="ECO:0000259" key="5">
    <source>
        <dbReference type="Pfam" id="PF22607"/>
    </source>
</evidence>
<dbReference type="AlphaFoldDB" id="A0AAN7WF92"/>
<evidence type="ECO:0000313" key="7">
    <source>
        <dbReference type="Proteomes" id="UP001310594"/>
    </source>
</evidence>
<dbReference type="GO" id="GO:0071949">
    <property type="term" value="F:FAD binding"/>
    <property type="evidence" value="ECO:0007669"/>
    <property type="project" value="InterPro"/>
</dbReference>
<sequence length="437" mass="48882">MPRDVVIVGGSCAGLMAGILLKRQGHHVHILEQAISSEREGQAAGIGLSAAAKAFFDEHDRLAHIPMSVEIKSLAFLDPKTMKVARQFPYKGGLTSWEFCYARLRANFDGMKSAYCPEPPDLTADAGTGVFESSKRVVNVASRGKKLVVTAEGVESGITYTYTADIVVVAEGANSSMRKQMQPFVRRETPGYVLWRGVVPTSSLSQECVDLIGDNTVSYPMRYSYTIIYNIPGPTGSVQDGERYINFAWYYWPPSKQKTQEILTDTDGHVHRTTLPKGKMRPEIWAAQLEIARNWMPPLIAEIPAKIEHPFVSLISSISAKQARFFDDRLFFIGDALVQTQPNAGSGLTKAAREAMLLPRVLDGSLSAADWEQQVLTLAEGERLFSRSFGSYNLRRWWWGYAGDRLRYVMYMARQRLRARWAALWEWNTASPKNKAA</sequence>
<gene>
    <name evidence="6" type="ORF">LTR97_000747</name>
</gene>
<organism evidence="6 7">
    <name type="scientific">Elasticomyces elasticus</name>
    <dbReference type="NCBI Taxonomy" id="574655"/>
    <lineage>
        <taxon>Eukaryota</taxon>
        <taxon>Fungi</taxon>
        <taxon>Dikarya</taxon>
        <taxon>Ascomycota</taxon>
        <taxon>Pezizomycotina</taxon>
        <taxon>Dothideomycetes</taxon>
        <taxon>Dothideomycetidae</taxon>
        <taxon>Mycosphaerellales</taxon>
        <taxon>Teratosphaeriaceae</taxon>
        <taxon>Elasticomyces</taxon>
    </lineage>
</organism>
<dbReference type="Gene3D" id="3.30.9.60">
    <property type="match status" value="1"/>
</dbReference>
<keyword evidence="3" id="KW-0560">Oxidoreductase</keyword>
<feature type="domain" description="2,6-dihydroxypyridine 3-monooxygenase substrate binding" evidence="5">
    <location>
        <begin position="191"/>
        <end position="316"/>
    </location>
</feature>
<evidence type="ECO:0000313" key="6">
    <source>
        <dbReference type="EMBL" id="KAK5708207.1"/>
    </source>
</evidence>
<evidence type="ECO:0000256" key="1">
    <source>
        <dbReference type="ARBA" id="ARBA00022630"/>
    </source>
</evidence>
<dbReference type="PRINTS" id="PR00420">
    <property type="entry name" value="RNGMNOXGNASE"/>
</dbReference>
<evidence type="ECO:0000259" key="4">
    <source>
        <dbReference type="Pfam" id="PF01494"/>
    </source>
</evidence>
<dbReference type="InterPro" id="IPR053212">
    <property type="entry name" value="DHP_3-monooxygenase"/>
</dbReference>
<dbReference type="SUPFAM" id="SSF51905">
    <property type="entry name" value="FAD/NAD(P)-binding domain"/>
    <property type="match status" value="1"/>
</dbReference>
<comment type="caution">
    <text evidence="6">The sequence shown here is derived from an EMBL/GenBank/DDBJ whole genome shotgun (WGS) entry which is preliminary data.</text>
</comment>
<protein>
    <recommendedName>
        <fullName evidence="8">FAD-binding domain-containing protein</fullName>
    </recommendedName>
</protein>
<dbReference type="InterPro" id="IPR002938">
    <property type="entry name" value="FAD-bd"/>
</dbReference>
<dbReference type="Proteomes" id="UP001310594">
    <property type="component" value="Unassembled WGS sequence"/>
</dbReference>
<evidence type="ECO:0000256" key="2">
    <source>
        <dbReference type="ARBA" id="ARBA00022827"/>
    </source>
</evidence>
<dbReference type="SUPFAM" id="SSF54373">
    <property type="entry name" value="FAD-linked reductases, C-terminal domain"/>
    <property type="match status" value="1"/>
</dbReference>
<feature type="domain" description="FAD-binding" evidence="4">
    <location>
        <begin position="4"/>
        <end position="46"/>
    </location>
</feature>
<keyword evidence="1" id="KW-0285">Flavoprotein</keyword>
<evidence type="ECO:0000256" key="3">
    <source>
        <dbReference type="ARBA" id="ARBA00023002"/>
    </source>
</evidence>
<dbReference type="PANTHER" id="PTHR47469">
    <property type="entry name" value="MONOOXYGENASE-LIKE"/>
    <property type="match status" value="1"/>
</dbReference>
<evidence type="ECO:0008006" key="8">
    <source>
        <dbReference type="Google" id="ProtNLM"/>
    </source>
</evidence>
<dbReference type="EMBL" id="JAVRQU010000001">
    <property type="protein sequence ID" value="KAK5708207.1"/>
    <property type="molecule type" value="Genomic_DNA"/>
</dbReference>
<dbReference type="InterPro" id="IPR036188">
    <property type="entry name" value="FAD/NAD-bd_sf"/>
</dbReference>
<dbReference type="Pfam" id="PF22607">
    <property type="entry name" value="FAD_binding-like"/>
    <property type="match status" value="1"/>
</dbReference>
<dbReference type="InterPro" id="IPR054707">
    <property type="entry name" value="DhpH_subs-bd"/>
</dbReference>
<dbReference type="GO" id="GO:0016491">
    <property type="term" value="F:oxidoreductase activity"/>
    <property type="evidence" value="ECO:0007669"/>
    <property type="project" value="UniProtKB-KW"/>
</dbReference>
<name>A0AAN7WF92_9PEZI</name>
<accession>A0AAN7WF92</accession>
<dbReference type="Pfam" id="PF01494">
    <property type="entry name" value="FAD_binding_3"/>
    <property type="match status" value="1"/>
</dbReference>
<keyword evidence="2" id="KW-0274">FAD</keyword>
<proteinExistence type="predicted"/>